<sequence length="42" mass="5226">MKTIYEFFTQHECTDFEKCKLVEKLAEIRYVKTLEMLKRILR</sequence>
<dbReference type="KEGG" id="vg:14012072"/>
<reference evidence="1 2" key="1">
    <citation type="submission" date="2011-12" db="EMBL/GenBank/DDBJ databases">
        <title>The genome sequence of the flagella-specific Agrobacterium bacteriophage 7-7-1.</title>
        <authorList>
            <person name="Schmitt R."/>
            <person name="Van den Bossche A."/>
            <person name="Lavigne R."/>
            <person name="Kropinski A.M."/>
        </authorList>
    </citation>
    <scope>NUCLEOTIDE SEQUENCE [LARGE SCALE GENOMIC DNA]</scope>
</reference>
<dbReference type="EMBL" id="JQ312117">
    <property type="protein sequence ID" value="AFH19818.1"/>
    <property type="molecule type" value="Genomic_DNA"/>
</dbReference>
<dbReference type="GeneID" id="14012072"/>
<evidence type="ECO:0000313" key="1">
    <source>
        <dbReference type="EMBL" id="AFH19818.1"/>
    </source>
</evidence>
<accession>J7FAS4</accession>
<organism evidence="1 2">
    <name type="scientific">Agrobacterium phage 7-7-1</name>
    <dbReference type="NCBI Taxonomy" id="1161931"/>
    <lineage>
        <taxon>Viruses</taxon>
        <taxon>Duplodnaviria</taxon>
        <taxon>Heunggongvirae</taxon>
        <taxon>Uroviricota</taxon>
        <taxon>Caudoviricetes</taxon>
        <taxon>Schmittlotzvirus</taxon>
        <taxon>Schmittlotzvirus sv771</taxon>
    </lineage>
</organism>
<keyword evidence="2" id="KW-1185">Reference proteome</keyword>
<evidence type="ECO:0000313" key="2">
    <source>
        <dbReference type="Proteomes" id="UP000003754"/>
    </source>
</evidence>
<dbReference type="RefSeq" id="YP_007006576.1">
    <property type="nucleotide sequence ID" value="NC_019519.1"/>
</dbReference>
<name>J7FAS4_9CAUD</name>
<proteinExistence type="predicted"/>
<gene>
    <name evidence="1" type="ORF">7-7-1_000120</name>
</gene>
<protein>
    <submittedName>
        <fullName evidence="1">Uncharacterized protein</fullName>
    </submittedName>
</protein>
<dbReference type="Proteomes" id="UP000003754">
    <property type="component" value="Segment"/>
</dbReference>